<keyword evidence="3" id="KW-0285">Flavoprotein</keyword>
<keyword evidence="9" id="KW-1185">Reference proteome</keyword>
<comment type="similarity">
    <text evidence="2">Belongs to the MSOX/MTOX family.</text>
</comment>
<proteinExistence type="inferred from homology"/>
<feature type="region of interest" description="Disordered" evidence="6">
    <location>
        <begin position="194"/>
        <end position="217"/>
    </location>
</feature>
<dbReference type="GO" id="GO:0050660">
    <property type="term" value="F:flavin adenine dinucleotide binding"/>
    <property type="evidence" value="ECO:0007669"/>
    <property type="project" value="InterPro"/>
</dbReference>
<comment type="cofactor">
    <cofactor evidence="1">
        <name>FAD</name>
        <dbReference type="ChEBI" id="CHEBI:57692"/>
    </cofactor>
</comment>
<dbReference type="PANTHER" id="PTHR10961">
    <property type="entry name" value="PEROXISOMAL SARCOSINE OXIDASE"/>
    <property type="match status" value="1"/>
</dbReference>
<sequence>MGVPKQDHIIIVGAGAFGLSTALHLSQNGYSNITVFEQDNEIPSRYSAANDLNKIMRVEYEDPWYTNLTIEASEAWKTPLFSPFFHRVGFLHCVSGKAEQKAVDTLNRFRGAAENHPGLRRFVVPLDSKDDIQDATWQLQGPLPGWKGYLNRFDGYTHAADALRAVHRAAKTRGVRFVLDRTTGAVEEIVYDMGGSSSSSSSSSSSNSGKRAKGVRTKDGRFHPASLVIVAAGAVASRLVAGAGQFVHAKSWSVAHIQLTPEESSSLRGIPVVYARDLGFFFEPDPVTHLLKLCPMGAGFVNTDGATGLSLPPAQHADSTGFLPADDEAKLRELLRQTIPALAGRPFVQKSLCWFADTADSDFVVDYVPGSSSSVVLLSGDSGHGFKMFPIVGRWVTELLASPSGQTNSRWRWKAQPPKTEADWGSAVSWRVGTTTEFADIRRAGPAGRESKL</sequence>
<dbReference type="GO" id="GO:0008115">
    <property type="term" value="F:sarcosine oxidase activity"/>
    <property type="evidence" value="ECO:0007669"/>
    <property type="project" value="TreeGrafter"/>
</dbReference>
<evidence type="ECO:0000256" key="5">
    <source>
        <dbReference type="ARBA" id="ARBA00023002"/>
    </source>
</evidence>
<dbReference type="PANTHER" id="PTHR10961:SF26">
    <property type="entry name" value="L-SACCHAROPINE OXIDASE"/>
    <property type="match status" value="1"/>
</dbReference>
<dbReference type="SUPFAM" id="SSF51905">
    <property type="entry name" value="FAD/NAD(P)-binding domain"/>
    <property type="match status" value="1"/>
</dbReference>
<comment type="caution">
    <text evidence="8">The sequence shown here is derived from an EMBL/GenBank/DDBJ whole genome shotgun (WGS) entry which is preliminary data.</text>
</comment>
<dbReference type="STRING" id="158607.A0A2P5HYA1"/>
<evidence type="ECO:0000256" key="4">
    <source>
        <dbReference type="ARBA" id="ARBA00022827"/>
    </source>
</evidence>
<evidence type="ECO:0000313" key="9">
    <source>
        <dbReference type="Proteomes" id="UP000094444"/>
    </source>
</evidence>
<feature type="compositionally biased region" description="Low complexity" evidence="6">
    <location>
        <begin position="196"/>
        <end position="208"/>
    </location>
</feature>
<evidence type="ECO:0000259" key="7">
    <source>
        <dbReference type="Pfam" id="PF01266"/>
    </source>
</evidence>
<dbReference type="PRINTS" id="PR00420">
    <property type="entry name" value="RNGMNOXGNASE"/>
</dbReference>
<dbReference type="AlphaFoldDB" id="A0A2P5HYA1"/>
<dbReference type="Gene3D" id="3.50.50.60">
    <property type="entry name" value="FAD/NAD(P)-binding domain"/>
    <property type="match status" value="1"/>
</dbReference>
<organism evidence="8 9">
    <name type="scientific">Diaporthe helianthi</name>
    <dbReference type="NCBI Taxonomy" id="158607"/>
    <lineage>
        <taxon>Eukaryota</taxon>
        <taxon>Fungi</taxon>
        <taxon>Dikarya</taxon>
        <taxon>Ascomycota</taxon>
        <taxon>Pezizomycotina</taxon>
        <taxon>Sordariomycetes</taxon>
        <taxon>Sordariomycetidae</taxon>
        <taxon>Diaporthales</taxon>
        <taxon>Diaporthaceae</taxon>
        <taxon>Diaporthe</taxon>
    </lineage>
</organism>
<dbReference type="OrthoDB" id="2219495at2759"/>
<evidence type="ECO:0000256" key="1">
    <source>
        <dbReference type="ARBA" id="ARBA00001974"/>
    </source>
</evidence>
<reference evidence="8" key="1">
    <citation type="submission" date="2017-09" db="EMBL/GenBank/DDBJ databases">
        <title>Polyketide synthases of a Diaporthe helianthi virulent isolate.</title>
        <authorList>
            <person name="Baroncelli R."/>
        </authorList>
    </citation>
    <scope>NUCLEOTIDE SEQUENCE [LARGE SCALE GENOMIC DNA]</scope>
    <source>
        <strain evidence="8">7/96</strain>
    </source>
</reference>
<dbReference type="Gene3D" id="3.30.9.10">
    <property type="entry name" value="D-Amino Acid Oxidase, subunit A, domain 2"/>
    <property type="match status" value="1"/>
</dbReference>
<feature type="domain" description="FAD dependent oxidoreductase" evidence="7">
    <location>
        <begin position="9"/>
        <end position="399"/>
    </location>
</feature>
<keyword evidence="4" id="KW-0274">FAD</keyword>
<evidence type="ECO:0000256" key="3">
    <source>
        <dbReference type="ARBA" id="ARBA00022630"/>
    </source>
</evidence>
<accession>A0A2P5HYA1</accession>
<dbReference type="InParanoid" id="A0A2P5HYA1"/>
<dbReference type="EMBL" id="MAVT02000514">
    <property type="protein sequence ID" value="POS75228.1"/>
    <property type="molecule type" value="Genomic_DNA"/>
</dbReference>
<dbReference type="Pfam" id="PF01266">
    <property type="entry name" value="DAO"/>
    <property type="match status" value="1"/>
</dbReference>
<protein>
    <recommendedName>
        <fullName evidence="7">FAD dependent oxidoreductase domain-containing protein</fullName>
    </recommendedName>
</protein>
<dbReference type="InterPro" id="IPR045170">
    <property type="entry name" value="MTOX"/>
</dbReference>
<dbReference type="InterPro" id="IPR036188">
    <property type="entry name" value="FAD/NAD-bd_sf"/>
</dbReference>
<evidence type="ECO:0000256" key="6">
    <source>
        <dbReference type="SAM" id="MobiDB-lite"/>
    </source>
</evidence>
<gene>
    <name evidence="8" type="ORF">DHEL01_v206382</name>
</gene>
<evidence type="ECO:0000256" key="2">
    <source>
        <dbReference type="ARBA" id="ARBA00010989"/>
    </source>
</evidence>
<dbReference type="Proteomes" id="UP000094444">
    <property type="component" value="Unassembled WGS sequence"/>
</dbReference>
<name>A0A2P5HYA1_DIAHE</name>
<keyword evidence="5" id="KW-0560">Oxidoreductase</keyword>
<dbReference type="GO" id="GO:0051698">
    <property type="term" value="F:saccharopine oxidase activity"/>
    <property type="evidence" value="ECO:0007669"/>
    <property type="project" value="TreeGrafter"/>
</dbReference>
<dbReference type="InterPro" id="IPR006076">
    <property type="entry name" value="FAD-dep_OxRdtase"/>
</dbReference>
<evidence type="ECO:0000313" key="8">
    <source>
        <dbReference type="EMBL" id="POS75228.1"/>
    </source>
</evidence>